<evidence type="ECO:0000313" key="3">
    <source>
        <dbReference type="Proteomes" id="UP000326725"/>
    </source>
</evidence>
<dbReference type="AlphaFoldDB" id="A0A5K1IBJ1"/>
<sequence>MPNASCFERLPTRSFDPVTVFVEGHAIEVDSHDTAAAAVLASGLMPSRTTPASGSKRAPYCLMGACFECLLVIDGVANQQGCMVKVQDRMQIHRQVGARDIHEPPREATT</sequence>
<reference evidence="2 3" key="1">
    <citation type="submission" date="2019-09" db="EMBL/GenBank/DDBJ databases">
        <authorList>
            <person name="Criscuolo A."/>
        </authorList>
    </citation>
    <scope>NUCLEOTIDE SEQUENCE [LARGE SCALE GENOMIC DNA]</scope>
    <source>
        <strain evidence="3">3(2)</strain>
    </source>
</reference>
<dbReference type="Pfam" id="PF13510">
    <property type="entry name" value="Fer2_4"/>
    <property type="match status" value="1"/>
</dbReference>
<dbReference type="EMBL" id="CABVOU010000042">
    <property type="protein sequence ID" value="VVZ96852.1"/>
    <property type="molecule type" value="Genomic_DNA"/>
</dbReference>
<dbReference type="InterPro" id="IPR036010">
    <property type="entry name" value="2Fe-2S_ferredoxin-like_sf"/>
</dbReference>
<organism evidence="2 3">
    <name type="scientific">Halomonas lysinitropha</name>
    <dbReference type="NCBI Taxonomy" id="2607506"/>
    <lineage>
        <taxon>Bacteria</taxon>
        <taxon>Pseudomonadati</taxon>
        <taxon>Pseudomonadota</taxon>
        <taxon>Gammaproteobacteria</taxon>
        <taxon>Oceanospirillales</taxon>
        <taxon>Halomonadaceae</taxon>
        <taxon>Halomonas</taxon>
    </lineage>
</organism>
<protein>
    <recommendedName>
        <fullName evidence="4">(2Fe-2S)-binding protein</fullName>
    </recommendedName>
</protein>
<name>A0A5K1IBJ1_9GAMM</name>
<keyword evidence="3" id="KW-1185">Reference proteome</keyword>
<evidence type="ECO:0008006" key="4">
    <source>
        <dbReference type="Google" id="ProtNLM"/>
    </source>
</evidence>
<dbReference type="InterPro" id="IPR042204">
    <property type="entry name" value="2Fe-2S-bd_N"/>
</dbReference>
<evidence type="ECO:0000313" key="2">
    <source>
        <dbReference type="EMBL" id="VVZ96852.1"/>
    </source>
</evidence>
<dbReference type="Proteomes" id="UP000326725">
    <property type="component" value="Unassembled WGS sequence"/>
</dbReference>
<gene>
    <name evidence="2" type="ORF">HALO32_02959</name>
</gene>
<dbReference type="GO" id="GO:0016491">
    <property type="term" value="F:oxidoreductase activity"/>
    <property type="evidence" value="ECO:0007669"/>
    <property type="project" value="UniProtKB-KW"/>
</dbReference>
<dbReference type="SUPFAM" id="SSF54292">
    <property type="entry name" value="2Fe-2S ferredoxin-like"/>
    <property type="match status" value="1"/>
</dbReference>
<evidence type="ECO:0000256" key="1">
    <source>
        <dbReference type="ARBA" id="ARBA00023002"/>
    </source>
</evidence>
<dbReference type="GO" id="GO:0051536">
    <property type="term" value="F:iron-sulfur cluster binding"/>
    <property type="evidence" value="ECO:0007669"/>
    <property type="project" value="InterPro"/>
</dbReference>
<proteinExistence type="predicted"/>
<dbReference type="Gene3D" id="3.10.20.440">
    <property type="entry name" value="2Fe-2S iron-sulphur cluster binding domain, sarcosine oxidase, alpha subunit, N-terminal domain"/>
    <property type="match status" value="1"/>
</dbReference>
<keyword evidence="1" id="KW-0560">Oxidoreductase</keyword>
<dbReference type="RefSeq" id="WP_151444666.1">
    <property type="nucleotide sequence ID" value="NZ_CABVOU010000042.1"/>
</dbReference>
<accession>A0A5K1IBJ1</accession>